<dbReference type="RefSeq" id="WP_117557952.1">
    <property type="nucleotide sequence ID" value="NZ_JADNAW010000076.1"/>
</dbReference>
<name>A0A3E4GPQ1_9FIRM</name>
<gene>
    <name evidence="2" type="ORF">DXD67_09775</name>
</gene>
<protein>
    <submittedName>
        <fullName evidence="2">DNA-binding protein</fullName>
    </submittedName>
</protein>
<feature type="compositionally biased region" description="Basic and acidic residues" evidence="1">
    <location>
        <begin position="46"/>
        <end position="66"/>
    </location>
</feature>
<keyword evidence="2" id="KW-0238">DNA-binding</keyword>
<evidence type="ECO:0000313" key="2">
    <source>
        <dbReference type="EMBL" id="RGJ22924.1"/>
    </source>
</evidence>
<dbReference type="EMBL" id="QSOV01000009">
    <property type="protein sequence ID" value="RGJ22924.1"/>
    <property type="molecule type" value="Genomic_DNA"/>
</dbReference>
<feature type="region of interest" description="Disordered" evidence="1">
    <location>
        <begin position="42"/>
        <end position="66"/>
    </location>
</feature>
<dbReference type="GO" id="GO:0003677">
    <property type="term" value="F:DNA binding"/>
    <property type="evidence" value="ECO:0007669"/>
    <property type="project" value="UniProtKB-KW"/>
</dbReference>
<proteinExistence type="predicted"/>
<accession>A0A3E4GPQ1</accession>
<sequence>MELLTTTEMAKKWGLSRRRVTTYCTNGRIEGAIMKGNTWLIPDNAIKPEDPRRTRKNSDEIEEGAK</sequence>
<organism evidence="2 3">
    <name type="scientific">Coprococcus comes</name>
    <dbReference type="NCBI Taxonomy" id="410072"/>
    <lineage>
        <taxon>Bacteria</taxon>
        <taxon>Bacillati</taxon>
        <taxon>Bacillota</taxon>
        <taxon>Clostridia</taxon>
        <taxon>Lachnospirales</taxon>
        <taxon>Lachnospiraceae</taxon>
        <taxon>Coprococcus</taxon>
    </lineage>
</organism>
<evidence type="ECO:0000256" key="1">
    <source>
        <dbReference type="SAM" id="MobiDB-lite"/>
    </source>
</evidence>
<comment type="caution">
    <text evidence="2">The sequence shown here is derived from an EMBL/GenBank/DDBJ whole genome shotgun (WGS) entry which is preliminary data.</text>
</comment>
<reference evidence="2 3" key="1">
    <citation type="submission" date="2018-08" db="EMBL/GenBank/DDBJ databases">
        <title>A genome reference for cultivated species of the human gut microbiota.</title>
        <authorList>
            <person name="Zou Y."/>
            <person name="Xue W."/>
            <person name="Luo G."/>
        </authorList>
    </citation>
    <scope>NUCLEOTIDE SEQUENCE [LARGE SCALE GENOMIC DNA]</scope>
    <source>
        <strain evidence="2 3">TM07-19</strain>
    </source>
</reference>
<dbReference type="AlphaFoldDB" id="A0A3E4GPQ1"/>
<dbReference type="Proteomes" id="UP000260655">
    <property type="component" value="Unassembled WGS sequence"/>
</dbReference>
<evidence type="ECO:0000313" key="3">
    <source>
        <dbReference type="Proteomes" id="UP000260655"/>
    </source>
</evidence>